<keyword evidence="4 10" id="KW-0808">Transferase</keyword>
<dbReference type="EMBL" id="CP002032">
    <property type="protein sequence ID" value="ADH59927.1"/>
    <property type="molecule type" value="Genomic_DNA"/>
</dbReference>
<dbReference type="GO" id="GO:0004798">
    <property type="term" value="F:dTMP kinase activity"/>
    <property type="evidence" value="ECO:0007669"/>
    <property type="project" value="UniProtKB-EC"/>
</dbReference>
<keyword evidence="13" id="KW-1185">Reference proteome</keyword>
<dbReference type="Gene3D" id="3.40.50.300">
    <property type="entry name" value="P-loop containing nucleotide triphosphate hydrolases"/>
    <property type="match status" value="1"/>
</dbReference>
<evidence type="ECO:0000313" key="13">
    <source>
        <dbReference type="Proteomes" id="UP000002064"/>
    </source>
</evidence>
<evidence type="ECO:0000256" key="8">
    <source>
        <dbReference type="ARBA" id="ARBA00022840"/>
    </source>
</evidence>
<dbReference type="InterPro" id="IPR039430">
    <property type="entry name" value="Thymidylate_kin-like_dom"/>
</dbReference>
<dbReference type="NCBIfam" id="TIGR00041">
    <property type="entry name" value="DTMP_kinase"/>
    <property type="match status" value="1"/>
</dbReference>
<evidence type="ECO:0000256" key="6">
    <source>
        <dbReference type="ARBA" id="ARBA00022741"/>
    </source>
</evidence>
<keyword evidence="6 10" id="KW-0547">Nucleotide-binding</keyword>
<proteinExistence type="inferred from homology"/>
<protein>
    <recommendedName>
        <fullName evidence="3 10">Thymidylate kinase</fullName>
        <ecNumber evidence="2 10">2.7.4.9</ecNumber>
    </recommendedName>
    <alternativeName>
        <fullName evidence="10">dTMP kinase</fullName>
    </alternativeName>
</protein>
<evidence type="ECO:0000256" key="5">
    <source>
        <dbReference type="ARBA" id="ARBA00022727"/>
    </source>
</evidence>
<dbReference type="RefSeq" id="WP_013149594.1">
    <property type="nucleotide sequence ID" value="NC_014209.1"/>
</dbReference>
<comment type="similarity">
    <text evidence="1 10">Belongs to the thymidylate kinase family.</text>
</comment>
<evidence type="ECO:0000256" key="2">
    <source>
        <dbReference type="ARBA" id="ARBA00012980"/>
    </source>
</evidence>
<reference evidence="12 13" key="1">
    <citation type="submission" date="2010-05" db="EMBL/GenBank/DDBJ databases">
        <title>Complete sequence of Thermoanaerobacter mathranii subsp. mathranii mathranii str. A3.</title>
        <authorList>
            <consortium name="US DOE Joint Genome Institute"/>
            <person name="Lucas S."/>
            <person name="Copeland A."/>
            <person name="Lapidus A."/>
            <person name="Cheng J.-F."/>
            <person name="Bruce D."/>
            <person name="Goodwin L."/>
            <person name="Pitluck S."/>
            <person name="Held B."/>
            <person name="Detter J.C."/>
            <person name="Han C."/>
            <person name="Tapia R."/>
            <person name="Land M."/>
            <person name="Hauser L."/>
            <person name="Kyrpides N."/>
            <person name="Mikhailova N."/>
            <person name="Zhou J."/>
            <person name="Hemme C."/>
            <person name="Woyke T."/>
        </authorList>
    </citation>
    <scope>NUCLEOTIDE SEQUENCE [LARGE SCALE GENOMIC DNA]</scope>
    <source>
        <strain evidence="12 13">A3</strain>
    </source>
</reference>
<accession>A0ABM5LMG8</accession>
<dbReference type="InterPro" id="IPR018094">
    <property type="entry name" value="Thymidylate_kinase"/>
</dbReference>
<feature type="domain" description="Thymidylate kinase-like" evidence="11">
    <location>
        <begin position="8"/>
        <end position="195"/>
    </location>
</feature>
<organism evidence="12 13">
    <name type="scientific">Thermoanaerobacter mathranii subsp. mathranii (strain DSM 11426 / CCUG 53645 / CIP 108742 / A3)</name>
    <dbReference type="NCBI Taxonomy" id="583358"/>
    <lineage>
        <taxon>Bacteria</taxon>
        <taxon>Bacillati</taxon>
        <taxon>Bacillota</taxon>
        <taxon>Clostridia</taxon>
        <taxon>Thermoanaerobacterales</taxon>
        <taxon>Thermoanaerobacteraceae</taxon>
        <taxon>Thermoanaerobacter</taxon>
    </lineage>
</organism>
<name>A0ABM5LMG8_THEM3</name>
<evidence type="ECO:0000256" key="3">
    <source>
        <dbReference type="ARBA" id="ARBA00017144"/>
    </source>
</evidence>
<keyword evidence="7 10" id="KW-0418">Kinase</keyword>
<dbReference type="InterPro" id="IPR027417">
    <property type="entry name" value="P-loop_NTPase"/>
</dbReference>
<evidence type="ECO:0000256" key="4">
    <source>
        <dbReference type="ARBA" id="ARBA00022679"/>
    </source>
</evidence>
<dbReference type="PANTHER" id="PTHR10344">
    <property type="entry name" value="THYMIDYLATE KINASE"/>
    <property type="match status" value="1"/>
</dbReference>
<dbReference type="HAMAP" id="MF_00165">
    <property type="entry name" value="Thymidylate_kinase"/>
    <property type="match status" value="1"/>
</dbReference>
<dbReference type="PANTHER" id="PTHR10344:SF4">
    <property type="entry name" value="UMP-CMP KINASE 2, MITOCHONDRIAL"/>
    <property type="match status" value="1"/>
</dbReference>
<comment type="function">
    <text evidence="10">Phosphorylation of dTMP to form dTDP in both de novo and salvage pathways of dTTP synthesis.</text>
</comment>
<dbReference type="Pfam" id="PF02223">
    <property type="entry name" value="Thymidylate_kin"/>
    <property type="match status" value="1"/>
</dbReference>
<dbReference type="CDD" id="cd01672">
    <property type="entry name" value="TMPK"/>
    <property type="match status" value="1"/>
</dbReference>
<dbReference type="EC" id="2.7.4.9" evidence="2 10"/>
<keyword evidence="8 10" id="KW-0067">ATP-binding</keyword>
<evidence type="ECO:0000256" key="10">
    <source>
        <dbReference type="HAMAP-Rule" id="MF_00165"/>
    </source>
</evidence>
<evidence type="ECO:0000256" key="9">
    <source>
        <dbReference type="ARBA" id="ARBA00048743"/>
    </source>
</evidence>
<evidence type="ECO:0000256" key="7">
    <source>
        <dbReference type="ARBA" id="ARBA00022777"/>
    </source>
</evidence>
<comment type="catalytic activity">
    <reaction evidence="9 10">
        <text>dTMP + ATP = dTDP + ADP</text>
        <dbReference type="Rhea" id="RHEA:13517"/>
        <dbReference type="ChEBI" id="CHEBI:30616"/>
        <dbReference type="ChEBI" id="CHEBI:58369"/>
        <dbReference type="ChEBI" id="CHEBI:63528"/>
        <dbReference type="ChEBI" id="CHEBI:456216"/>
        <dbReference type="EC" id="2.7.4.9"/>
    </reaction>
</comment>
<evidence type="ECO:0000313" key="12">
    <source>
        <dbReference type="EMBL" id="ADH59927.1"/>
    </source>
</evidence>
<evidence type="ECO:0000256" key="1">
    <source>
        <dbReference type="ARBA" id="ARBA00009776"/>
    </source>
</evidence>
<gene>
    <name evidence="10" type="primary">tmk</name>
    <name evidence="12" type="ordered locus">Tmath_0143</name>
</gene>
<sequence>MKGKFISFEGIDGCGKTTQIKFLKEYLLKKGYNILVLREPGGTNVGEKVRDILLDKYNFISPVTEMLLYASSRAQLVEEKILPAIKEGKIVLLDRFVDSSYVYQGYARGLGIEKVKIVNEIATMGILPDVTIYIDITPEEAMKRRGKREADRLERESWDFHKKVREGYIKLVKEYPKRFVFIDGMQEIVKVHQDIIDAVKKYLL</sequence>
<dbReference type="PROSITE" id="PS01331">
    <property type="entry name" value="THYMIDYLATE_KINASE"/>
    <property type="match status" value="1"/>
</dbReference>
<keyword evidence="5 10" id="KW-0545">Nucleotide biosynthesis</keyword>
<dbReference type="InterPro" id="IPR018095">
    <property type="entry name" value="Thymidylate_kin_CS"/>
</dbReference>
<feature type="binding site" evidence="10">
    <location>
        <begin position="10"/>
        <end position="17"/>
    </location>
    <ligand>
        <name>ATP</name>
        <dbReference type="ChEBI" id="CHEBI:30616"/>
    </ligand>
</feature>
<dbReference type="Proteomes" id="UP000002064">
    <property type="component" value="Chromosome"/>
</dbReference>
<dbReference type="SUPFAM" id="SSF52540">
    <property type="entry name" value="P-loop containing nucleoside triphosphate hydrolases"/>
    <property type="match status" value="1"/>
</dbReference>
<evidence type="ECO:0000259" key="11">
    <source>
        <dbReference type="Pfam" id="PF02223"/>
    </source>
</evidence>